<name>A0A915ERS6_9BILA</name>
<evidence type="ECO:0000313" key="1">
    <source>
        <dbReference type="Proteomes" id="UP000887574"/>
    </source>
</evidence>
<reference evidence="2" key="1">
    <citation type="submission" date="2022-11" db="UniProtKB">
        <authorList>
            <consortium name="WormBaseParasite"/>
        </authorList>
    </citation>
    <scope>IDENTIFICATION</scope>
</reference>
<dbReference type="Proteomes" id="UP000887574">
    <property type="component" value="Unplaced"/>
</dbReference>
<sequence length="116" mass="13427">MQDQTTRGTALDWQTQVKCSTDEQRREWMMQHELRWQKLQGRRESSGILRNSSASSLIMLIQEFTVARHDAYSYEDFILDNKAIPVIEDPPYCIGFGKREGLRSMVSLIIRNGSSS</sequence>
<dbReference type="AlphaFoldDB" id="A0A915ERS6"/>
<evidence type="ECO:0000313" key="2">
    <source>
        <dbReference type="WBParaSite" id="jg9102"/>
    </source>
</evidence>
<accession>A0A915ERS6</accession>
<protein>
    <submittedName>
        <fullName evidence="2">Uncharacterized protein</fullName>
    </submittedName>
</protein>
<dbReference type="WBParaSite" id="jg9102">
    <property type="protein sequence ID" value="jg9102"/>
    <property type="gene ID" value="jg9102"/>
</dbReference>
<proteinExistence type="predicted"/>
<organism evidence="1 2">
    <name type="scientific">Ditylenchus dipsaci</name>
    <dbReference type="NCBI Taxonomy" id="166011"/>
    <lineage>
        <taxon>Eukaryota</taxon>
        <taxon>Metazoa</taxon>
        <taxon>Ecdysozoa</taxon>
        <taxon>Nematoda</taxon>
        <taxon>Chromadorea</taxon>
        <taxon>Rhabditida</taxon>
        <taxon>Tylenchina</taxon>
        <taxon>Tylenchomorpha</taxon>
        <taxon>Sphaerularioidea</taxon>
        <taxon>Anguinidae</taxon>
        <taxon>Anguininae</taxon>
        <taxon>Ditylenchus</taxon>
    </lineage>
</organism>
<keyword evidence="1" id="KW-1185">Reference proteome</keyword>